<name>A0A0A9D7X1_ARUDO</name>
<organism evidence="1">
    <name type="scientific">Arundo donax</name>
    <name type="common">Giant reed</name>
    <name type="synonym">Donax arundinaceus</name>
    <dbReference type="NCBI Taxonomy" id="35708"/>
    <lineage>
        <taxon>Eukaryota</taxon>
        <taxon>Viridiplantae</taxon>
        <taxon>Streptophyta</taxon>
        <taxon>Embryophyta</taxon>
        <taxon>Tracheophyta</taxon>
        <taxon>Spermatophyta</taxon>
        <taxon>Magnoliopsida</taxon>
        <taxon>Liliopsida</taxon>
        <taxon>Poales</taxon>
        <taxon>Poaceae</taxon>
        <taxon>PACMAD clade</taxon>
        <taxon>Arundinoideae</taxon>
        <taxon>Arundineae</taxon>
        <taxon>Arundo</taxon>
    </lineage>
</organism>
<evidence type="ECO:0000313" key="1">
    <source>
        <dbReference type="EMBL" id="JAD81755.1"/>
    </source>
</evidence>
<reference evidence="1" key="1">
    <citation type="submission" date="2014-09" db="EMBL/GenBank/DDBJ databases">
        <authorList>
            <person name="Magalhaes I.L.F."/>
            <person name="Oliveira U."/>
            <person name="Santos F.R."/>
            <person name="Vidigal T.H.D.A."/>
            <person name="Brescovit A.D."/>
            <person name="Santos A.J."/>
        </authorList>
    </citation>
    <scope>NUCLEOTIDE SEQUENCE</scope>
    <source>
        <tissue evidence="1">Shoot tissue taken approximately 20 cm above the soil surface</tissue>
    </source>
</reference>
<accession>A0A0A9D7X1</accession>
<proteinExistence type="predicted"/>
<protein>
    <submittedName>
        <fullName evidence="1">Uncharacterized protein</fullName>
    </submittedName>
</protein>
<reference evidence="1" key="2">
    <citation type="journal article" date="2015" name="Data Brief">
        <title>Shoot transcriptome of the giant reed, Arundo donax.</title>
        <authorList>
            <person name="Barrero R.A."/>
            <person name="Guerrero F.D."/>
            <person name="Moolhuijzen P."/>
            <person name="Goolsby J.A."/>
            <person name="Tidwell J."/>
            <person name="Bellgard S.E."/>
            <person name="Bellgard M.I."/>
        </authorList>
    </citation>
    <scope>NUCLEOTIDE SEQUENCE</scope>
    <source>
        <tissue evidence="1">Shoot tissue taken approximately 20 cm above the soil surface</tissue>
    </source>
</reference>
<dbReference type="EMBL" id="GBRH01216140">
    <property type="protein sequence ID" value="JAD81755.1"/>
    <property type="molecule type" value="Transcribed_RNA"/>
</dbReference>
<dbReference type="AlphaFoldDB" id="A0A0A9D7X1"/>
<sequence>MGRVFPPCSPHARGCVISTSSRCSWLAPSSTATAPMHSGALPACCMFLQSCSVVLGFNSGSSGGVSQHHQITNGKAWTSCVMPSSVILI</sequence>